<evidence type="ECO:0000256" key="1">
    <source>
        <dbReference type="SAM" id="Phobius"/>
    </source>
</evidence>
<evidence type="ECO:0000313" key="3">
    <source>
        <dbReference type="Proteomes" id="UP000030598"/>
    </source>
</evidence>
<feature type="transmembrane region" description="Helical" evidence="1">
    <location>
        <begin position="189"/>
        <end position="210"/>
    </location>
</feature>
<dbReference type="OrthoDB" id="539584at2"/>
<proteinExistence type="predicted"/>
<feature type="transmembrane region" description="Helical" evidence="1">
    <location>
        <begin position="126"/>
        <end position="143"/>
    </location>
</feature>
<reference evidence="3" key="1">
    <citation type="journal article" date="2014" name="Sci. Data">
        <title>Genomes of diverse isolates of the marine cyanobacterium Prochlorococcus.</title>
        <authorList>
            <person name="Biller S."/>
            <person name="Berube P."/>
            <person name="Thompson J."/>
            <person name="Kelly L."/>
            <person name="Roggensack S."/>
            <person name="Awad L."/>
            <person name="Roache-Johnson K."/>
            <person name="Ding H."/>
            <person name="Giovannoni S.J."/>
            <person name="Moore L.R."/>
            <person name="Chisholm S.W."/>
        </authorList>
    </citation>
    <scope>NUCLEOTIDE SEQUENCE [LARGE SCALE GENOMIC DNA]</scope>
    <source>
        <strain evidence="3">GP2</strain>
    </source>
</reference>
<feature type="transmembrane region" description="Helical" evidence="1">
    <location>
        <begin position="231"/>
        <end position="248"/>
    </location>
</feature>
<name>A0A0A1ZIB2_PROMR</name>
<evidence type="ECO:0000313" key="2">
    <source>
        <dbReference type="EMBL" id="KGF87948.1"/>
    </source>
</evidence>
<keyword evidence="1" id="KW-1133">Transmembrane helix</keyword>
<keyword evidence="1" id="KW-0812">Transmembrane</keyword>
<keyword evidence="1" id="KW-0472">Membrane</keyword>
<gene>
    <name evidence="2" type="ORF">EU91_0984</name>
</gene>
<accession>A0A0A1ZIB2</accession>
<feature type="transmembrane region" description="Helical" evidence="1">
    <location>
        <begin position="41"/>
        <end position="64"/>
    </location>
</feature>
<comment type="caution">
    <text evidence="2">The sequence shown here is derived from an EMBL/GenBank/DDBJ whole genome shotgun (WGS) entry which is preliminary data.</text>
</comment>
<organism evidence="2 3">
    <name type="scientific">Prochlorococcus marinus str. GP2</name>
    <dbReference type="NCBI Taxonomy" id="59925"/>
    <lineage>
        <taxon>Bacteria</taxon>
        <taxon>Bacillati</taxon>
        <taxon>Cyanobacteriota</taxon>
        <taxon>Cyanophyceae</taxon>
        <taxon>Synechococcales</taxon>
        <taxon>Prochlorococcaceae</taxon>
        <taxon>Prochlorococcus</taxon>
    </lineage>
</organism>
<dbReference type="STRING" id="59925.EU91_0984"/>
<dbReference type="EMBL" id="JNAH01000004">
    <property type="protein sequence ID" value="KGF87948.1"/>
    <property type="molecule type" value="Genomic_DNA"/>
</dbReference>
<dbReference type="AlphaFoldDB" id="A0A0A1ZIB2"/>
<protein>
    <submittedName>
        <fullName evidence="2">Uncharacterized protein</fullName>
    </submittedName>
</protein>
<feature type="transmembrane region" description="Helical" evidence="1">
    <location>
        <begin position="85"/>
        <end position="106"/>
    </location>
</feature>
<dbReference type="Proteomes" id="UP000030598">
    <property type="component" value="Unassembled WGS sequence"/>
</dbReference>
<feature type="transmembrane region" description="Helical" evidence="1">
    <location>
        <begin position="152"/>
        <end position="169"/>
    </location>
</feature>
<sequence length="250" mass="30265">MIIKNNSTSLIISLLFLLILPFVQKQWFNLYLFNINNISFYSILYYLSGIICPSLICFNSLNNFTYYKFNEYKIASNKIIKGKALLLLVVVNLLFLSYLITEYFYINFDLITNLFLEGVNFQEPEILQLFIFVFFVAIFLIFMKSRRLFKKLILINFIFISFFIWYLQINNIKIDDQFHIYKYYQLDNINLINVLNLLLIEIFYFTWSFLSYKSNLSDWIIHKPSKGDMNPLFKIFIFYFFIIFYYSILT</sequence>